<dbReference type="RefSeq" id="WP_015068569.1">
    <property type="nucleotide sequence ID" value="NZ_CAKMLI010000007.1"/>
</dbReference>
<name>A0AAC9F7R6_9ALTE</name>
<dbReference type="Proteomes" id="UP000061468">
    <property type="component" value="Plasmid pAMEDUM8_300"/>
</dbReference>
<evidence type="ECO:0000313" key="2">
    <source>
        <dbReference type="Proteomes" id="UP000061468"/>
    </source>
</evidence>
<geneLocation type="plasmid" evidence="1 2">
    <name>pAMEDUM8_300</name>
</geneLocation>
<accession>A0AAC9F7R6</accession>
<evidence type="ECO:0000313" key="1">
    <source>
        <dbReference type="EMBL" id="AMJ80753.1"/>
    </source>
</evidence>
<dbReference type="EMBL" id="CP013929">
    <property type="protein sequence ID" value="AMJ80753.1"/>
    <property type="molecule type" value="Genomic_DNA"/>
</dbReference>
<keyword evidence="1" id="KW-0614">Plasmid</keyword>
<dbReference type="AlphaFoldDB" id="A0AAC9F7R6"/>
<proteinExistence type="predicted"/>
<organism evidence="1 2">
    <name type="scientific">Alteromonas mediterranea</name>
    <dbReference type="NCBI Taxonomy" id="314275"/>
    <lineage>
        <taxon>Bacteria</taxon>
        <taxon>Pseudomonadati</taxon>
        <taxon>Pseudomonadota</taxon>
        <taxon>Gammaproteobacteria</taxon>
        <taxon>Alteromonadales</taxon>
        <taxon>Alteromonadaceae</taxon>
        <taxon>Alteromonas/Salinimonas group</taxon>
        <taxon>Alteromonas</taxon>
    </lineage>
</organism>
<reference evidence="1 2" key="1">
    <citation type="submission" date="2015-12" db="EMBL/GenBank/DDBJ databases">
        <title>Intraspecies pangenome expansion in the marine bacterium Alteromonas.</title>
        <authorList>
            <person name="Lopez-Perez M."/>
            <person name="Rodriguez-Valera F."/>
        </authorList>
    </citation>
    <scope>NUCLEOTIDE SEQUENCE [LARGE SCALE GENOMIC DNA]</scope>
    <source>
        <strain evidence="1 2">UM8</strain>
        <plasmid evidence="1 2">pAMEDUM8_300</plasmid>
    </source>
</reference>
<protein>
    <submittedName>
        <fullName evidence="1">Uncharacterized protein</fullName>
    </submittedName>
</protein>
<gene>
    <name evidence="1" type="ORF">AV942_20430</name>
</gene>
<sequence>MTALTNNTTTAFTTAPANPNLIFEGVGSETEEANGMSCRMRTRLKSPTHGVIYLEIMAAYKGKYATQSVQNSPFEFHGVVMHATHENSDAEYNERVLRDIENNTFLYTKDGIVKFVNKTFGMSYETLTIDYDVRVHETKMWLC</sequence>
<dbReference type="GeneID" id="56269189"/>